<keyword evidence="2" id="KW-1185">Reference proteome</keyword>
<dbReference type="EMBL" id="DS022244">
    <property type="protein sequence ID" value="EWG41014.1"/>
    <property type="molecule type" value="Genomic_DNA"/>
</dbReference>
<dbReference type="Proteomes" id="UP000009096">
    <property type="component" value="Chromosome 5"/>
</dbReference>
<organism evidence="1 2">
    <name type="scientific">Gibberella moniliformis (strain M3125 / FGSC 7600)</name>
    <name type="common">Maize ear and stalk rot fungus</name>
    <name type="synonym">Fusarium verticillioides</name>
    <dbReference type="NCBI Taxonomy" id="334819"/>
    <lineage>
        <taxon>Eukaryota</taxon>
        <taxon>Fungi</taxon>
        <taxon>Dikarya</taxon>
        <taxon>Ascomycota</taxon>
        <taxon>Pezizomycotina</taxon>
        <taxon>Sordariomycetes</taxon>
        <taxon>Hypocreomycetidae</taxon>
        <taxon>Hypocreales</taxon>
        <taxon>Nectriaceae</taxon>
        <taxon>Fusarium</taxon>
        <taxon>Fusarium fujikuroi species complex</taxon>
    </lineage>
</organism>
<name>W7M0I2_GIBM7</name>
<reference evidence="1 2" key="1">
    <citation type="journal article" date="2010" name="Nature">
        <title>Comparative genomics reveals mobile pathogenicity chromosomes in Fusarium.</title>
        <authorList>
            <person name="Ma L.J."/>
            <person name="van der Does H.C."/>
            <person name="Borkovich K.A."/>
            <person name="Coleman J.J."/>
            <person name="Daboussi M.J."/>
            <person name="Di Pietro A."/>
            <person name="Dufresne M."/>
            <person name="Freitag M."/>
            <person name="Grabherr M."/>
            <person name="Henrissat B."/>
            <person name="Houterman P.M."/>
            <person name="Kang S."/>
            <person name="Shim W.B."/>
            <person name="Woloshuk C."/>
            <person name="Xie X."/>
            <person name="Xu J.R."/>
            <person name="Antoniw J."/>
            <person name="Baker S.E."/>
            <person name="Bluhm B.H."/>
            <person name="Breakspear A."/>
            <person name="Brown D.W."/>
            <person name="Butchko R.A."/>
            <person name="Chapman S."/>
            <person name="Coulson R."/>
            <person name="Coutinho P.M."/>
            <person name="Danchin E.G."/>
            <person name="Diener A."/>
            <person name="Gale L.R."/>
            <person name="Gardiner D.M."/>
            <person name="Goff S."/>
            <person name="Hammond-Kosack K.E."/>
            <person name="Hilburn K."/>
            <person name="Hua-Van A."/>
            <person name="Jonkers W."/>
            <person name="Kazan K."/>
            <person name="Kodira C.D."/>
            <person name="Koehrsen M."/>
            <person name="Kumar L."/>
            <person name="Lee Y.H."/>
            <person name="Li L."/>
            <person name="Manners J.M."/>
            <person name="Miranda-Saavedra D."/>
            <person name="Mukherjee M."/>
            <person name="Park G."/>
            <person name="Park J."/>
            <person name="Park S.Y."/>
            <person name="Proctor R.H."/>
            <person name="Regev A."/>
            <person name="Ruiz-Roldan M.C."/>
            <person name="Sain D."/>
            <person name="Sakthikumar S."/>
            <person name="Sykes S."/>
            <person name="Schwartz D.C."/>
            <person name="Turgeon B.G."/>
            <person name="Wapinski I."/>
            <person name="Yoder O."/>
            <person name="Young S."/>
            <person name="Zeng Q."/>
            <person name="Zhou S."/>
            <person name="Galagan J."/>
            <person name="Cuomo C.A."/>
            <person name="Kistler H.C."/>
            <person name="Rep M."/>
        </authorList>
    </citation>
    <scope>NUCLEOTIDE SEQUENCE [LARGE SCALE GENOMIC DNA]</scope>
    <source>
        <strain evidence="2">M3125 / FGSC 7600</strain>
    </source>
</reference>
<dbReference type="GeneID" id="30072088"/>
<evidence type="ECO:0000313" key="2">
    <source>
        <dbReference type="Proteomes" id="UP000009096"/>
    </source>
</evidence>
<dbReference type="AlphaFoldDB" id="W7M0I2"/>
<dbReference type="KEGG" id="fvr:FVEG_15212"/>
<dbReference type="EMBL" id="CM000582">
    <property type="protein sequence ID" value="EWG41014.1"/>
    <property type="molecule type" value="Genomic_DNA"/>
</dbReference>
<proteinExistence type="predicted"/>
<accession>W7M0I2</accession>
<protein>
    <submittedName>
        <fullName evidence="1">Uncharacterized protein</fullName>
    </submittedName>
</protein>
<dbReference type="VEuPathDB" id="FungiDB:FVEG_15212"/>
<evidence type="ECO:0000313" key="1">
    <source>
        <dbReference type="EMBL" id="EWG41014.1"/>
    </source>
</evidence>
<dbReference type="RefSeq" id="XP_018747205.1">
    <property type="nucleotide sequence ID" value="XM_018904335.1"/>
</dbReference>
<gene>
    <name evidence="1" type="ORF">FVEG_15212</name>
</gene>
<sequence length="106" mass="12178">MSFSLHARPWEVSIALLFVRIMVRVYHRNIPDIEGEFVSHDQKTSASMWSRSSFLSPSRRKLSSSLVLSQWSPSSVALYRISCITCQQVWHVQELNHSPFNGSLTL</sequence>